<dbReference type="OrthoDB" id="5957117at2"/>
<evidence type="ECO:0000256" key="1">
    <source>
        <dbReference type="SAM" id="SignalP"/>
    </source>
</evidence>
<organism evidence="2 3">
    <name type="scientific">Stenotrophomonas beteli</name>
    <dbReference type="NCBI Taxonomy" id="3384461"/>
    <lineage>
        <taxon>Bacteria</taxon>
        <taxon>Pseudomonadati</taxon>
        <taxon>Pseudomonadota</taxon>
        <taxon>Gammaproteobacteria</taxon>
        <taxon>Lysobacterales</taxon>
        <taxon>Lysobacteraceae</taxon>
        <taxon>Stenotrophomonas</taxon>
        <taxon>Stenotrophomonas maltophilia group</taxon>
    </lineage>
</organism>
<feature type="signal peptide" evidence="1">
    <location>
        <begin position="1"/>
        <end position="21"/>
    </location>
</feature>
<dbReference type="AlphaFoldDB" id="A0A0R0B8B6"/>
<protein>
    <submittedName>
        <fullName evidence="2">Uncharacterized protein</fullName>
    </submittedName>
</protein>
<dbReference type="Proteomes" id="UP000051757">
    <property type="component" value="Unassembled WGS sequence"/>
</dbReference>
<name>A0A0R0B8B6_9GAMM</name>
<gene>
    <name evidence="2" type="ORF">ARC23_15355</name>
</gene>
<sequence>MNWNRLGCWALLLLAPLPALARGAHVNLIDYPSDEAGWDRAFALEDAVAGEFAAWCADTLCEGDYSNYRVMEFRCAVLAHRGTVQRCVWVVAASELEVQPDTGHVRVDNGSWVCPVEMQPGVPVEAFYASLEAPGGLTAPLPGLDHGLFDGLPDCLRTQGRVG</sequence>
<proteinExistence type="predicted"/>
<accession>A0A0R0B8B6</accession>
<comment type="caution">
    <text evidence="2">The sequence shown here is derived from an EMBL/GenBank/DDBJ whole genome shotgun (WGS) entry which is preliminary data.</text>
</comment>
<feature type="chain" id="PRO_5006392016" evidence="1">
    <location>
        <begin position="22"/>
        <end position="163"/>
    </location>
</feature>
<reference evidence="2 3" key="1">
    <citation type="journal article" date="2016" name="Front. Microbiol.">
        <title>Genome Sequence of Type Strains of Genus Stenotrophomonas.</title>
        <authorList>
            <person name="Patil P.P."/>
            <person name="Midha S."/>
            <person name="Kumar S."/>
            <person name="Patil P.B."/>
        </authorList>
    </citation>
    <scope>NUCLEOTIDE SEQUENCE [LARGE SCALE GENOMIC DNA]</scope>
    <source>
        <strain evidence="2 3">LMG 978</strain>
    </source>
</reference>
<keyword evidence="1" id="KW-0732">Signal</keyword>
<keyword evidence="3" id="KW-1185">Reference proteome</keyword>
<evidence type="ECO:0000313" key="2">
    <source>
        <dbReference type="EMBL" id="KRG49107.1"/>
    </source>
</evidence>
<evidence type="ECO:0000313" key="3">
    <source>
        <dbReference type="Proteomes" id="UP000051757"/>
    </source>
</evidence>
<dbReference type="EMBL" id="LLXV01000049">
    <property type="protein sequence ID" value="KRG49107.1"/>
    <property type="molecule type" value="Genomic_DNA"/>
</dbReference>